<name>A0A830GJX9_9EURY</name>
<evidence type="ECO:0000256" key="4">
    <source>
        <dbReference type="ARBA" id="ARBA00022833"/>
    </source>
</evidence>
<dbReference type="InterPro" id="IPR018165">
    <property type="entry name" value="Ala-tRNA-synth_IIc_core"/>
</dbReference>
<dbReference type="Gene3D" id="3.30.980.10">
    <property type="entry name" value="Threonyl-trna Synthetase, Chain A, domain 2"/>
    <property type="match status" value="1"/>
</dbReference>
<dbReference type="SUPFAM" id="SSF50447">
    <property type="entry name" value="Translation proteins"/>
    <property type="match status" value="1"/>
</dbReference>
<feature type="transmembrane region" description="Helical" evidence="7">
    <location>
        <begin position="330"/>
        <end position="350"/>
    </location>
</feature>
<dbReference type="AlphaFoldDB" id="A0A830GJX9"/>
<dbReference type="PANTHER" id="PTHR42948">
    <property type="entry name" value="TRANSPORTER"/>
    <property type="match status" value="1"/>
</dbReference>
<accession>A0A830GJX9</accession>
<gene>
    <name evidence="9" type="ORF">GCM10009030_13890</name>
</gene>
<dbReference type="InterPro" id="IPR000175">
    <property type="entry name" value="Na/ntran_symport"/>
</dbReference>
<dbReference type="GO" id="GO:0002161">
    <property type="term" value="F:aminoacyl-tRNA deacylase activity"/>
    <property type="evidence" value="ECO:0007669"/>
    <property type="project" value="UniProtKB-ARBA"/>
</dbReference>
<feature type="transmembrane region" description="Helical" evidence="7">
    <location>
        <begin position="370"/>
        <end position="389"/>
    </location>
</feature>
<evidence type="ECO:0000313" key="10">
    <source>
        <dbReference type="Proteomes" id="UP000605784"/>
    </source>
</evidence>
<evidence type="ECO:0000313" key="9">
    <source>
        <dbReference type="EMBL" id="GGN91230.1"/>
    </source>
</evidence>
<dbReference type="SMART" id="SM00863">
    <property type="entry name" value="tRNA_SAD"/>
    <property type="match status" value="1"/>
</dbReference>
<evidence type="ECO:0000256" key="6">
    <source>
        <dbReference type="ARBA" id="ARBA00023136"/>
    </source>
</evidence>
<dbReference type="Pfam" id="PF07973">
    <property type="entry name" value="tRNA_SAD"/>
    <property type="match status" value="1"/>
</dbReference>
<evidence type="ECO:0000259" key="8">
    <source>
        <dbReference type="PROSITE" id="PS50860"/>
    </source>
</evidence>
<evidence type="ECO:0000256" key="7">
    <source>
        <dbReference type="SAM" id="Phobius"/>
    </source>
</evidence>
<evidence type="ECO:0000256" key="1">
    <source>
        <dbReference type="ARBA" id="ARBA00004141"/>
    </source>
</evidence>
<feature type="transmembrane region" description="Helical" evidence="7">
    <location>
        <begin position="42"/>
        <end position="63"/>
    </location>
</feature>
<evidence type="ECO:0000256" key="2">
    <source>
        <dbReference type="ARBA" id="ARBA00022448"/>
    </source>
</evidence>
<dbReference type="InterPro" id="IPR037272">
    <property type="entry name" value="SNS_sf"/>
</dbReference>
<organism evidence="9 10">
    <name type="scientific">Haloarcula pellucida</name>
    <dbReference type="NCBI Taxonomy" id="1427151"/>
    <lineage>
        <taxon>Archaea</taxon>
        <taxon>Methanobacteriati</taxon>
        <taxon>Methanobacteriota</taxon>
        <taxon>Stenosarchaea group</taxon>
        <taxon>Halobacteria</taxon>
        <taxon>Halobacteriales</taxon>
        <taxon>Haloarculaceae</taxon>
        <taxon>Haloarcula</taxon>
    </lineage>
</organism>
<dbReference type="InterPro" id="IPR018164">
    <property type="entry name" value="Ala-tRNA-synth_IIc_N"/>
</dbReference>
<feature type="transmembrane region" description="Helical" evidence="7">
    <location>
        <begin position="202"/>
        <end position="227"/>
    </location>
</feature>
<sequence length="703" mass="74289">MTAERWSSRVGFLLAAVGAAVGLGNIWRFSAVVGQNGGGAYLLPYLVAAVVCAVPLLVLELAVGRTLRTDVVSAFRTVGDRYAVVGWAVVAGVLLILSYYLVLTGWVLGFLVSWSVGSGTTFAAFTAGWRPVGFFVVATALTGGVVSLGVRDGIERLATYLLPTVFVLLAALAAYATTLPGWGRAVAFLFTPDFSVLSDPGLWSAAVGQVFFSLSVGQGIMLTYGSYVDDDTDLTRSAFAITVVDVGAAITAGLVIFPVVFSFGLRPTLGTELAFTTLPTAFATMPFGRPVAVAFFGLLALAALSSAVAMLEVGVAALTATGYGRRRATWLLTGVMLLAGAPSALSYSPANLALAGVPVLDIVDATVGTFALPVSAILIVAVFVFVADLDAVRAELGAFVALVRYVVPVVLVAVVVAKVAGVARPAWRLLLDEIGTLATVVLVPAVALTAVQRLLPSARQPVAMTDLRYLPDADDVTEFEAAVTEATEEYVVLDGTYFYPEGGGQPADRGRLSWDGGEATVRDVRKNHGDVRHYVESIEGTVPAAGTTVTGEIDADRREQLRRMHTAQHVVSRVVLDEFDAATAGNQIHVDRSRIDFEPADFDAEDVATIERAANRVVDADLPVSKAERPRADVEAETPEGRTQLDLIPDHVDPLRVVEIAEFDTCPCGGTHVDRTDEIGAIRVTDRTSKGADVERIEFELDG</sequence>
<dbReference type="InterPro" id="IPR009000">
    <property type="entry name" value="Transl_B-barrel_sf"/>
</dbReference>
<feature type="transmembrane region" description="Helical" evidence="7">
    <location>
        <begin position="157"/>
        <end position="182"/>
    </location>
</feature>
<protein>
    <recommendedName>
        <fullName evidence="8">Alanyl-transfer RNA synthetases family profile domain-containing protein</fullName>
    </recommendedName>
</protein>
<keyword evidence="5 7" id="KW-1133">Transmembrane helix</keyword>
<proteinExistence type="predicted"/>
<keyword evidence="4" id="KW-0862">Zinc</keyword>
<feature type="domain" description="Alanyl-transfer RNA synthetases family profile" evidence="8">
    <location>
        <begin position="462"/>
        <end position="699"/>
    </location>
</feature>
<dbReference type="NCBIfam" id="NF037979">
    <property type="entry name" value="Na_transp"/>
    <property type="match status" value="1"/>
</dbReference>
<dbReference type="InterPro" id="IPR012947">
    <property type="entry name" value="tRNA_SAD"/>
</dbReference>
<feature type="transmembrane region" description="Helical" evidence="7">
    <location>
        <begin position="132"/>
        <end position="150"/>
    </location>
</feature>
<dbReference type="PRINTS" id="PR00176">
    <property type="entry name" value="NANEUSMPORT"/>
</dbReference>
<keyword evidence="6 7" id="KW-0472">Membrane</keyword>
<feature type="transmembrane region" description="Helical" evidence="7">
    <location>
        <begin position="84"/>
        <end position="112"/>
    </location>
</feature>
<keyword evidence="3 7" id="KW-0812">Transmembrane</keyword>
<dbReference type="Pfam" id="PF01411">
    <property type="entry name" value="tRNA-synt_2c"/>
    <property type="match status" value="1"/>
</dbReference>
<dbReference type="GO" id="GO:0004813">
    <property type="term" value="F:alanine-tRNA ligase activity"/>
    <property type="evidence" value="ECO:0007669"/>
    <property type="project" value="InterPro"/>
</dbReference>
<feature type="transmembrane region" description="Helical" evidence="7">
    <location>
        <begin position="396"/>
        <end position="417"/>
    </location>
</feature>
<reference evidence="9" key="2">
    <citation type="submission" date="2020-09" db="EMBL/GenBank/DDBJ databases">
        <authorList>
            <person name="Sun Q."/>
            <person name="Ohkuma M."/>
        </authorList>
    </citation>
    <scope>NUCLEOTIDE SEQUENCE</scope>
    <source>
        <strain evidence="9">JCM 17820</strain>
    </source>
</reference>
<dbReference type="GO" id="GO:0006419">
    <property type="term" value="P:alanyl-tRNA aminoacylation"/>
    <property type="evidence" value="ECO:0007669"/>
    <property type="project" value="InterPro"/>
</dbReference>
<dbReference type="SUPFAM" id="SSF161070">
    <property type="entry name" value="SNF-like"/>
    <property type="match status" value="1"/>
</dbReference>
<dbReference type="SUPFAM" id="SSF55186">
    <property type="entry name" value="ThrRS/AlaRS common domain"/>
    <property type="match status" value="1"/>
</dbReference>
<dbReference type="Gene3D" id="2.40.30.130">
    <property type="match status" value="1"/>
</dbReference>
<reference evidence="9" key="1">
    <citation type="journal article" date="2014" name="Int. J. Syst. Evol. Microbiol.">
        <title>Complete genome sequence of Corynebacterium casei LMG S-19264T (=DSM 44701T), isolated from a smear-ripened cheese.</title>
        <authorList>
            <consortium name="US DOE Joint Genome Institute (JGI-PGF)"/>
            <person name="Walter F."/>
            <person name="Albersmeier A."/>
            <person name="Kalinowski J."/>
            <person name="Ruckert C."/>
        </authorList>
    </citation>
    <scope>NUCLEOTIDE SEQUENCE</scope>
    <source>
        <strain evidence="9">JCM 17820</strain>
    </source>
</reference>
<dbReference type="InterPro" id="IPR047218">
    <property type="entry name" value="YocR/YhdH-like"/>
</dbReference>
<dbReference type="CDD" id="cd10336">
    <property type="entry name" value="SLC6sbd_Tyt1-Like"/>
    <property type="match status" value="1"/>
</dbReference>
<comment type="caution">
    <text evidence="9">The sequence shown here is derived from an EMBL/GenBank/DDBJ whole genome shotgun (WGS) entry which is preliminary data.</text>
</comment>
<dbReference type="PROSITE" id="PS50267">
    <property type="entry name" value="NA_NEUROTRAN_SYMP_3"/>
    <property type="match status" value="1"/>
</dbReference>
<evidence type="ECO:0000256" key="5">
    <source>
        <dbReference type="ARBA" id="ARBA00022989"/>
    </source>
</evidence>
<comment type="subcellular location">
    <subcellularLocation>
        <location evidence="1">Membrane</location>
        <topology evidence="1">Multi-pass membrane protein</topology>
    </subcellularLocation>
</comment>
<dbReference type="EMBL" id="BMOU01000002">
    <property type="protein sequence ID" value="GGN91230.1"/>
    <property type="molecule type" value="Genomic_DNA"/>
</dbReference>
<dbReference type="InterPro" id="IPR018163">
    <property type="entry name" value="Thr/Ala-tRNA-synth_IIc_edit"/>
</dbReference>
<dbReference type="PROSITE" id="PS50860">
    <property type="entry name" value="AA_TRNA_LIGASE_II_ALA"/>
    <property type="match status" value="1"/>
</dbReference>
<dbReference type="PANTHER" id="PTHR42948:SF1">
    <property type="entry name" value="TRANSPORTER"/>
    <property type="match status" value="1"/>
</dbReference>
<feature type="transmembrane region" description="Helical" evidence="7">
    <location>
        <begin position="292"/>
        <end position="318"/>
    </location>
</feature>
<evidence type="ECO:0000256" key="3">
    <source>
        <dbReference type="ARBA" id="ARBA00022692"/>
    </source>
</evidence>
<dbReference type="Proteomes" id="UP000605784">
    <property type="component" value="Unassembled WGS sequence"/>
</dbReference>
<keyword evidence="10" id="KW-1185">Reference proteome</keyword>
<feature type="transmembrane region" description="Helical" evidence="7">
    <location>
        <begin position="239"/>
        <end position="261"/>
    </location>
</feature>
<dbReference type="GO" id="GO:0003676">
    <property type="term" value="F:nucleic acid binding"/>
    <property type="evidence" value="ECO:0007669"/>
    <property type="project" value="InterPro"/>
</dbReference>
<feature type="transmembrane region" description="Helical" evidence="7">
    <location>
        <begin position="12"/>
        <end position="30"/>
    </location>
</feature>
<dbReference type="GO" id="GO:0016020">
    <property type="term" value="C:membrane"/>
    <property type="evidence" value="ECO:0007669"/>
    <property type="project" value="UniProtKB-SubCell"/>
</dbReference>
<dbReference type="Pfam" id="PF00209">
    <property type="entry name" value="SNF"/>
    <property type="match status" value="2"/>
</dbReference>
<dbReference type="GO" id="GO:0005524">
    <property type="term" value="F:ATP binding"/>
    <property type="evidence" value="ECO:0007669"/>
    <property type="project" value="InterPro"/>
</dbReference>
<keyword evidence="2" id="KW-0813">Transport</keyword>